<name>A0A183G2Q1_HELPZ</name>
<organism evidence="2 3">
    <name type="scientific">Heligmosomoides polygyrus</name>
    <name type="common">Parasitic roundworm</name>
    <dbReference type="NCBI Taxonomy" id="6339"/>
    <lineage>
        <taxon>Eukaryota</taxon>
        <taxon>Metazoa</taxon>
        <taxon>Ecdysozoa</taxon>
        <taxon>Nematoda</taxon>
        <taxon>Chromadorea</taxon>
        <taxon>Rhabditida</taxon>
        <taxon>Rhabditina</taxon>
        <taxon>Rhabditomorpha</taxon>
        <taxon>Strongyloidea</taxon>
        <taxon>Heligmosomidae</taxon>
        <taxon>Heligmosomoides</taxon>
    </lineage>
</organism>
<dbReference type="AlphaFoldDB" id="A0A183G2Q1"/>
<accession>A0A3P8E7W3</accession>
<evidence type="ECO:0000313" key="2">
    <source>
        <dbReference type="Proteomes" id="UP000050761"/>
    </source>
</evidence>
<protein>
    <submittedName>
        <fullName evidence="3">Carrier domain-containing protein</fullName>
    </submittedName>
</protein>
<keyword evidence="2" id="KW-1185">Reference proteome</keyword>
<dbReference type="EMBL" id="UZAH01028937">
    <property type="protein sequence ID" value="VDP03286.1"/>
    <property type="molecule type" value="Genomic_DNA"/>
</dbReference>
<dbReference type="Proteomes" id="UP000050761">
    <property type="component" value="Unassembled WGS sequence"/>
</dbReference>
<reference evidence="1 2" key="1">
    <citation type="submission" date="2018-11" db="EMBL/GenBank/DDBJ databases">
        <authorList>
            <consortium name="Pathogen Informatics"/>
        </authorList>
    </citation>
    <scope>NUCLEOTIDE SEQUENCE [LARGE SCALE GENOMIC DNA]</scope>
</reference>
<accession>A0A183G2Q1</accession>
<proteinExistence type="predicted"/>
<evidence type="ECO:0000313" key="3">
    <source>
        <dbReference type="WBParaSite" id="HPBE_0001560101-mRNA-1"/>
    </source>
</evidence>
<evidence type="ECO:0000313" key="1">
    <source>
        <dbReference type="EMBL" id="VDP03286.1"/>
    </source>
</evidence>
<sequence>MASRRRAEHVGNRAWRAVDVPNTSAARNFGPGDIEVVEHGSEVDQSTSIDIIDLLRMTLKRHETSALGVIEVAEHESEVDQSISIDIIDFLRMALKRRETSALGVIEIAEHESDVGSIDPSRLT</sequence>
<dbReference type="WBParaSite" id="HPBE_0001560101-mRNA-1">
    <property type="protein sequence ID" value="HPBE_0001560101-mRNA-1"/>
    <property type="gene ID" value="HPBE_0001560101"/>
</dbReference>
<reference evidence="3" key="2">
    <citation type="submission" date="2019-09" db="UniProtKB">
        <authorList>
            <consortium name="WormBaseParasite"/>
        </authorList>
    </citation>
    <scope>IDENTIFICATION</scope>
</reference>
<gene>
    <name evidence="1" type="ORF">HPBE_LOCUS15600</name>
</gene>